<feature type="region of interest" description="Disordered" evidence="1">
    <location>
        <begin position="49"/>
        <end position="68"/>
    </location>
</feature>
<evidence type="ECO:0000313" key="2">
    <source>
        <dbReference type="EMBL" id="CAD9857804.1"/>
    </source>
</evidence>
<name>A0A7S2USD2_9STRA</name>
<organism evidence="2">
    <name type="scientific">Fibrocapsa japonica</name>
    <dbReference type="NCBI Taxonomy" id="94617"/>
    <lineage>
        <taxon>Eukaryota</taxon>
        <taxon>Sar</taxon>
        <taxon>Stramenopiles</taxon>
        <taxon>Ochrophyta</taxon>
        <taxon>Raphidophyceae</taxon>
        <taxon>Chattonellales</taxon>
        <taxon>Chattonellaceae</taxon>
        <taxon>Fibrocapsa</taxon>
    </lineage>
</organism>
<reference evidence="2" key="1">
    <citation type="submission" date="2021-01" db="EMBL/GenBank/DDBJ databases">
        <authorList>
            <person name="Corre E."/>
            <person name="Pelletier E."/>
            <person name="Niang G."/>
            <person name="Scheremetjew M."/>
            <person name="Finn R."/>
            <person name="Kale V."/>
            <person name="Holt S."/>
            <person name="Cochrane G."/>
            <person name="Meng A."/>
            <person name="Brown T."/>
            <person name="Cohen L."/>
        </authorList>
    </citation>
    <scope>NUCLEOTIDE SEQUENCE</scope>
    <source>
        <strain evidence="2">CCMP1661</strain>
    </source>
</reference>
<proteinExistence type="predicted"/>
<gene>
    <name evidence="2" type="ORF">FJAP1339_LOCUS320</name>
</gene>
<accession>A0A7S2USD2</accession>
<sequence>MKKGRAKKFMANPTPYYVEFTSMPAVRGLILKTNELLISRASSSVDFRDVEASQTPNELKDGGDSTSPPPYIAELNSRISLINKNLVAIDGNMKDRFGSSLSTIEGKLSALECNIQTQLSNMQESLAKSASSDKATYADVVSNNSDPWKEYKAEMDNKLDRILLKSSTIEEACYSVRDRTLWFSGKFSEDDRQDADGVKDLILAALHGSDSQTSLCDIDEMLVMNTLFKDNKWRALVRFSSLSIKKNIWKDRFLLGKNYRIFVDVNLVKTEQARKDKMLKLLYEFNANASERVRYLRGATGIIFLDNLYLFGSGKSVETLKQVLGNIADGKVTPQKVKGS</sequence>
<dbReference type="EMBL" id="HBHR01000994">
    <property type="protein sequence ID" value="CAD9857804.1"/>
    <property type="molecule type" value="Transcribed_RNA"/>
</dbReference>
<protein>
    <submittedName>
        <fullName evidence="2">Uncharacterized protein</fullName>
    </submittedName>
</protein>
<evidence type="ECO:0000256" key="1">
    <source>
        <dbReference type="SAM" id="MobiDB-lite"/>
    </source>
</evidence>
<dbReference type="AlphaFoldDB" id="A0A7S2USD2"/>